<dbReference type="RefSeq" id="WP_301242484.1">
    <property type="nucleotide sequence ID" value="NZ_JAROCC010000003.1"/>
</dbReference>
<keyword evidence="3" id="KW-1185">Reference proteome</keyword>
<evidence type="ECO:0000313" key="2">
    <source>
        <dbReference type="EMBL" id="MDN4606939.1"/>
    </source>
</evidence>
<dbReference type="Pfam" id="PF08241">
    <property type="entry name" value="Methyltransf_11"/>
    <property type="match status" value="1"/>
</dbReference>
<keyword evidence="2" id="KW-0808">Transferase</keyword>
<keyword evidence="2" id="KW-0489">Methyltransferase</keyword>
<dbReference type="Proteomes" id="UP001175097">
    <property type="component" value="Unassembled WGS sequence"/>
</dbReference>
<dbReference type="InterPro" id="IPR029063">
    <property type="entry name" value="SAM-dependent_MTases_sf"/>
</dbReference>
<reference evidence="2" key="1">
    <citation type="submission" date="2023-03" db="EMBL/GenBank/DDBJ databases">
        <title>MT1 and MT2 Draft Genomes of Novel Species.</title>
        <authorList>
            <person name="Venkateswaran K."/>
        </authorList>
    </citation>
    <scope>NUCLEOTIDE SEQUENCE</scope>
    <source>
        <strain evidence="2">F6_3S_P_2</strain>
    </source>
</reference>
<dbReference type="GO" id="GO:0032259">
    <property type="term" value="P:methylation"/>
    <property type="evidence" value="ECO:0007669"/>
    <property type="project" value="UniProtKB-KW"/>
</dbReference>
<dbReference type="InterPro" id="IPR013216">
    <property type="entry name" value="Methyltransf_11"/>
</dbReference>
<dbReference type="CDD" id="cd02440">
    <property type="entry name" value="AdoMet_MTases"/>
    <property type="match status" value="1"/>
</dbReference>
<dbReference type="Gene3D" id="3.40.50.150">
    <property type="entry name" value="Vaccinia Virus protein VP39"/>
    <property type="match status" value="1"/>
</dbReference>
<evidence type="ECO:0000259" key="1">
    <source>
        <dbReference type="Pfam" id="PF08241"/>
    </source>
</evidence>
<accession>A0ABT8JP54</accession>
<organism evidence="2 3">
    <name type="scientific">Sporosarcina highlanderae</name>
    <dbReference type="NCBI Taxonomy" id="3035916"/>
    <lineage>
        <taxon>Bacteria</taxon>
        <taxon>Bacillati</taxon>
        <taxon>Bacillota</taxon>
        <taxon>Bacilli</taxon>
        <taxon>Bacillales</taxon>
        <taxon>Caryophanaceae</taxon>
        <taxon>Sporosarcina</taxon>
    </lineage>
</organism>
<proteinExistence type="predicted"/>
<dbReference type="SUPFAM" id="SSF53335">
    <property type="entry name" value="S-adenosyl-L-methionine-dependent methyltransferases"/>
    <property type="match status" value="1"/>
</dbReference>
<dbReference type="EMBL" id="JAROCC010000003">
    <property type="protein sequence ID" value="MDN4606939.1"/>
    <property type="molecule type" value="Genomic_DNA"/>
</dbReference>
<protein>
    <submittedName>
        <fullName evidence="2">Class I SAM-dependent methyltransferase</fullName>
    </submittedName>
</protein>
<sequence>MNQREMSERNRIGWSQNAYKAWVSRHGTPKQYAEELKADPIKKVSYYLERVGDVDGKRILNLLGSKGNKAVCFALLGADVTVVDISVENKRYAFELAEAAGVSINYIVKDVLDIQSEELSSFDIVILEMGVLHYFIDLIPLFRMVSNHLKEDGLFIVRDYHPFVSKVLGFVDGEVEFDGDYFSEECIEVDVAYSTLLTEEKRGDLYKNVIKHWTISEVINALISAGLIIRKMQEDKGIQWAFPDGSPEGISNRLPGTFTICSSLSEV</sequence>
<evidence type="ECO:0000313" key="3">
    <source>
        <dbReference type="Proteomes" id="UP001175097"/>
    </source>
</evidence>
<dbReference type="GO" id="GO:0008168">
    <property type="term" value="F:methyltransferase activity"/>
    <property type="evidence" value="ECO:0007669"/>
    <property type="project" value="UniProtKB-KW"/>
</dbReference>
<gene>
    <name evidence="2" type="ORF">P5G49_05525</name>
</gene>
<name>A0ABT8JP54_9BACL</name>
<feature type="domain" description="Methyltransferase type 11" evidence="1">
    <location>
        <begin position="67"/>
        <end position="157"/>
    </location>
</feature>
<comment type="caution">
    <text evidence="2">The sequence shown here is derived from an EMBL/GenBank/DDBJ whole genome shotgun (WGS) entry which is preliminary data.</text>
</comment>